<sequence length="409" mass="47347">MKWCKKKPSSAAAAFSSRPFSISQVLPTSWTTKFKQMSISSGQKHAKVKQKGTWNSTCTTTDSSNGGGKFYGGDGDAFWRLSFGDDSVDDSKTRGVLRSVRYSSDDDLDFPLSRVNGDEETKKFSNTVSHVKKIRGLPEEVEIVQQMQTCVSEKVAEIRTPRLKVERDKILRKSEEKQLQLDKAEGFQRKTVARRYGVLERVDCKLAAVDSTTERDSFSYRRKIEKDCVFAAENENYGFSAENFSSKWQKLKEKKVEEFKSRNAEQRKSLYISRELQRKRTKHNNKVRVYSPRTSSRTEISKIKALEDMKMAKLKTKKKAKEKTILGFKGLESFAVVKCSYNPQKDFRDSMIEMIKEQRISRPEELEELLACYLTLNSDEYHDLIIRVFRQVWFDLNQACFDTELENEE</sequence>
<dbReference type="GO" id="GO:0005634">
    <property type="term" value="C:nucleus"/>
    <property type="evidence" value="ECO:0007669"/>
    <property type="project" value="UniProtKB-SubCell"/>
</dbReference>
<dbReference type="GO" id="GO:0045892">
    <property type="term" value="P:negative regulation of DNA-templated transcription"/>
    <property type="evidence" value="ECO:0007669"/>
    <property type="project" value="UniProtKB-UniRule"/>
</dbReference>
<organism evidence="8 9">
    <name type="scientific">Jatropha curcas</name>
    <name type="common">Barbados nut</name>
    <dbReference type="NCBI Taxonomy" id="180498"/>
    <lineage>
        <taxon>Eukaryota</taxon>
        <taxon>Viridiplantae</taxon>
        <taxon>Streptophyta</taxon>
        <taxon>Embryophyta</taxon>
        <taxon>Tracheophyta</taxon>
        <taxon>Spermatophyta</taxon>
        <taxon>Magnoliopsida</taxon>
        <taxon>eudicotyledons</taxon>
        <taxon>Gunneridae</taxon>
        <taxon>Pentapetalae</taxon>
        <taxon>rosids</taxon>
        <taxon>fabids</taxon>
        <taxon>Malpighiales</taxon>
        <taxon>Euphorbiaceae</taxon>
        <taxon>Crotonoideae</taxon>
        <taxon>Jatropheae</taxon>
        <taxon>Jatropha</taxon>
    </lineage>
</organism>
<dbReference type="STRING" id="180498.A0A067JMC3"/>
<evidence type="ECO:0000313" key="8">
    <source>
        <dbReference type="EMBL" id="KDP21145.1"/>
    </source>
</evidence>
<dbReference type="OrthoDB" id="1928390at2759"/>
<evidence type="ECO:0000256" key="1">
    <source>
        <dbReference type="ARBA" id="ARBA00004123"/>
    </source>
</evidence>
<evidence type="ECO:0000256" key="4">
    <source>
        <dbReference type="ARBA" id="ARBA00023163"/>
    </source>
</evidence>
<evidence type="ECO:0000256" key="6">
    <source>
        <dbReference type="RuleBase" id="RU367028"/>
    </source>
</evidence>
<dbReference type="Proteomes" id="UP000027138">
    <property type="component" value="Unassembled WGS sequence"/>
</dbReference>
<dbReference type="KEGG" id="jcu:105649715"/>
<dbReference type="InterPro" id="IPR038933">
    <property type="entry name" value="Ovate"/>
</dbReference>
<evidence type="ECO:0000256" key="2">
    <source>
        <dbReference type="ARBA" id="ARBA00022491"/>
    </source>
</evidence>
<evidence type="ECO:0000256" key="3">
    <source>
        <dbReference type="ARBA" id="ARBA00023015"/>
    </source>
</evidence>
<keyword evidence="4 6" id="KW-0804">Transcription</keyword>
<dbReference type="EMBL" id="KK915662">
    <property type="protein sequence ID" value="KDP21145.1"/>
    <property type="molecule type" value="Genomic_DNA"/>
</dbReference>
<evidence type="ECO:0000259" key="7">
    <source>
        <dbReference type="PROSITE" id="PS51754"/>
    </source>
</evidence>
<keyword evidence="2 6" id="KW-0678">Repressor</keyword>
<evidence type="ECO:0000313" key="9">
    <source>
        <dbReference type="Proteomes" id="UP000027138"/>
    </source>
</evidence>
<gene>
    <name evidence="8" type="ORF">JCGZ_21616</name>
</gene>
<comment type="subcellular location">
    <subcellularLocation>
        <location evidence="1 6">Nucleus</location>
    </subcellularLocation>
</comment>
<name>A0A067JMC3_JATCU</name>
<dbReference type="PANTHER" id="PTHR33057">
    <property type="entry name" value="TRANSCRIPTION REPRESSOR OFP7-RELATED"/>
    <property type="match status" value="1"/>
</dbReference>
<keyword evidence="9" id="KW-1185">Reference proteome</keyword>
<evidence type="ECO:0000256" key="5">
    <source>
        <dbReference type="ARBA" id="ARBA00023242"/>
    </source>
</evidence>
<dbReference type="InterPro" id="IPR006458">
    <property type="entry name" value="Ovate_C"/>
</dbReference>
<dbReference type="Pfam" id="PF04844">
    <property type="entry name" value="Ovate"/>
    <property type="match status" value="1"/>
</dbReference>
<dbReference type="PROSITE" id="PS51754">
    <property type="entry name" value="OVATE"/>
    <property type="match status" value="1"/>
</dbReference>
<dbReference type="NCBIfam" id="TIGR01568">
    <property type="entry name" value="A_thal_3678"/>
    <property type="match status" value="1"/>
</dbReference>
<accession>A0A067JMC3</accession>
<dbReference type="AlphaFoldDB" id="A0A067JMC3"/>
<protein>
    <recommendedName>
        <fullName evidence="6">Transcription repressor</fullName>
    </recommendedName>
    <alternativeName>
        <fullName evidence="6">Ovate family protein</fullName>
    </alternativeName>
</protein>
<keyword evidence="5 6" id="KW-0539">Nucleus</keyword>
<comment type="function">
    <text evidence="6">Transcriptional repressor that regulates multiple aspects of plant growth and development.</text>
</comment>
<reference evidence="8 9" key="1">
    <citation type="journal article" date="2014" name="PLoS ONE">
        <title>Global Analysis of Gene Expression Profiles in Physic Nut (Jatropha curcas L.) Seedlings Exposed to Salt Stress.</title>
        <authorList>
            <person name="Zhang L."/>
            <person name="Zhang C."/>
            <person name="Wu P."/>
            <person name="Chen Y."/>
            <person name="Li M."/>
            <person name="Jiang H."/>
            <person name="Wu G."/>
        </authorList>
    </citation>
    <scope>NUCLEOTIDE SEQUENCE [LARGE SCALE GENOMIC DNA]</scope>
    <source>
        <strain evidence="9">cv. GZQX0401</strain>
        <tissue evidence="8">Young leaves</tissue>
    </source>
</reference>
<keyword evidence="3 6" id="KW-0805">Transcription regulation</keyword>
<proteinExistence type="predicted"/>
<feature type="domain" description="OVATE" evidence="7">
    <location>
        <begin position="336"/>
        <end position="395"/>
    </location>
</feature>
<dbReference type="PANTHER" id="PTHR33057:SF82">
    <property type="entry name" value="TRANSCRIPTION REPRESSOR OFP5"/>
    <property type="match status" value="1"/>
</dbReference>